<dbReference type="RefSeq" id="WP_258123330.1">
    <property type="nucleotide sequence ID" value="NZ_CP062229.1"/>
</dbReference>
<proteinExistence type="predicted"/>
<protein>
    <submittedName>
        <fullName evidence="3">Acyltransferase</fullName>
    </submittedName>
</protein>
<keyword evidence="1" id="KW-0812">Transmembrane</keyword>
<accession>A0ABY5R4M9</accession>
<sequence length="352" mass="38941">MIKKVPTISGLHYLRAIATVLVVVTHNVSAASLDKYFGPGMLTTFFTSGGGEVDFFFMMSGFIMVVTATNSATGAPRYTPLEFLFRRAVRLLPMLYLAVAFYNVALIMSGAQPDFWGSLRALTIWPVGEVVPSVAWTIRYEVVFYAIFALCFLLRPKFWRFILLWTALPLARYLLTGASEETDSLASFIFSPFNIEFGIGVLLALSMRKWKPTYSFSGQIFSLILLSLGIRAFVVYFGLEIRTLTMVLSIAPLLLVAMLVAVGTKTTRESRLGLALGDASYSIFLFHQPCMPATLLVLAKAMPWLPTSVAAIISSLVGIAVGYLAHILIEKRIQRYFESGKTKPKLQPNPAL</sequence>
<dbReference type="Pfam" id="PF01757">
    <property type="entry name" value="Acyl_transf_3"/>
    <property type="match status" value="1"/>
</dbReference>
<keyword evidence="1" id="KW-0472">Membrane</keyword>
<feature type="transmembrane region" description="Helical" evidence="1">
    <location>
        <begin position="53"/>
        <end position="73"/>
    </location>
</feature>
<keyword evidence="1" id="KW-1133">Transmembrane helix</keyword>
<feature type="transmembrane region" description="Helical" evidence="1">
    <location>
        <begin position="217"/>
        <end position="237"/>
    </location>
</feature>
<dbReference type="PANTHER" id="PTHR23028">
    <property type="entry name" value="ACETYLTRANSFERASE"/>
    <property type="match status" value="1"/>
</dbReference>
<name>A0ABY5R4M9_9HYPH</name>
<dbReference type="InterPro" id="IPR050879">
    <property type="entry name" value="Acyltransferase_3"/>
</dbReference>
<feature type="transmembrane region" description="Helical" evidence="1">
    <location>
        <begin position="185"/>
        <end position="205"/>
    </location>
</feature>
<dbReference type="Proteomes" id="UP001058098">
    <property type="component" value="Chromosome"/>
</dbReference>
<keyword evidence="3" id="KW-0808">Transferase</keyword>
<dbReference type="EMBL" id="CP062229">
    <property type="protein sequence ID" value="UVC18443.1"/>
    <property type="molecule type" value="Genomic_DNA"/>
</dbReference>
<organism evidence="3 4">
    <name type="scientific">Mesorhizobium onobrychidis</name>
    <dbReference type="NCBI Taxonomy" id="2775404"/>
    <lineage>
        <taxon>Bacteria</taxon>
        <taxon>Pseudomonadati</taxon>
        <taxon>Pseudomonadota</taxon>
        <taxon>Alphaproteobacteria</taxon>
        <taxon>Hyphomicrobiales</taxon>
        <taxon>Phyllobacteriaceae</taxon>
        <taxon>Mesorhizobium</taxon>
    </lineage>
</organism>
<feature type="transmembrane region" description="Helical" evidence="1">
    <location>
        <begin position="94"/>
        <end position="113"/>
    </location>
</feature>
<feature type="transmembrane region" description="Helical" evidence="1">
    <location>
        <begin position="12"/>
        <end position="33"/>
    </location>
</feature>
<evidence type="ECO:0000259" key="2">
    <source>
        <dbReference type="Pfam" id="PF01757"/>
    </source>
</evidence>
<gene>
    <name evidence="3" type="ORF">IHQ72_16035</name>
</gene>
<feature type="transmembrane region" description="Helical" evidence="1">
    <location>
        <begin position="133"/>
        <end position="154"/>
    </location>
</feature>
<evidence type="ECO:0000313" key="3">
    <source>
        <dbReference type="EMBL" id="UVC18443.1"/>
    </source>
</evidence>
<evidence type="ECO:0000256" key="1">
    <source>
        <dbReference type="SAM" id="Phobius"/>
    </source>
</evidence>
<keyword evidence="3" id="KW-0012">Acyltransferase</keyword>
<feature type="transmembrane region" description="Helical" evidence="1">
    <location>
        <begin position="161"/>
        <end position="179"/>
    </location>
</feature>
<dbReference type="InterPro" id="IPR002656">
    <property type="entry name" value="Acyl_transf_3_dom"/>
</dbReference>
<evidence type="ECO:0000313" key="4">
    <source>
        <dbReference type="Proteomes" id="UP001058098"/>
    </source>
</evidence>
<reference evidence="3" key="1">
    <citation type="submission" date="2020-09" db="EMBL/GenBank/DDBJ databases">
        <title>Rhizobia associated with sainfoin plants.</title>
        <authorList>
            <person name="Asharfi S."/>
            <person name="Kuzmanovic N."/>
            <person name="Bunk B."/>
            <person name="Sproeer C."/>
            <person name="Becker M."/>
            <person name="Thuenen T."/>
        </authorList>
    </citation>
    <scope>NUCLEOTIDE SEQUENCE</scope>
    <source>
        <strain evidence="3">OM4</strain>
    </source>
</reference>
<feature type="transmembrane region" description="Helical" evidence="1">
    <location>
        <begin position="243"/>
        <end position="262"/>
    </location>
</feature>
<dbReference type="GO" id="GO:0016746">
    <property type="term" value="F:acyltransferase activity"/>
    <property type="evidence" value="ECO:0007669"/>
    <property type="project" value="UniProtKB-KW"/>
</dbReference>
<feature type="transmembrane region" description="Helical" evidence="1">
    <location>
        <begin position="308"/>
        <end position="329"/>
    </location>
</feature>
<keyword evidence="4" id="KW-1185">Reference proteome</keyword>
<feature type="domain" description="Acyltransferase 3" evidence="2">
    <location>
        <begin position="9"/>
        <end position="324"/>
    </location>
</feature>